<dbReference type="EC" id="2.5.1.145" evidence="7"/>
<comment type="subcellular location">
    <subcellularLocation>
        <location evidence="7">Cell membrane</location>
        <topology evidence="7">Multi-pass membrane protein</topology>
    </subcellularLocation>
</comment>
<evidence type="ECO:0000256" key="6">
    <source>
        <dbReference type="ARBA" id="ARBA00023136"/>
    </source>
</evidence>
<comment type="function">
    <text evidence="7">Catalyzes the transfer of the diacylglyceryl group from phosphatidylglycerol to the sulfhydryl group of the N-terminal cysteine of a prolipoprotein, the first step in the formation of mature lipoproteins.</text>
</comment>
<comment type="similarity">
    <text evidence="1 7">Belongs to the Lgt family.</text>
</comment>
<evidence type="ECO:0000256" key="4">
    <source>
        <dbReference type="ARBA" id="ARBA00022692"/>
    </source>
</evidence>
<feature type="binding site" evidence="7">
    <location>
        <position position="152"/>
    </location>
    <ligand>
        <name>a 1,2-diacyl-sn-glycero-3-phospho-(1'-sn-glycerol)</name>
        <dbReference type="ChEBI" id="CHEBI:64716"/>
    </ligand>
</feature>
<dbReference type="PROSITE" id="PS01311">
    <property type="entry name" value="LGT"/>
    <property type="match status" value="1"/>
</dbReference>
<keyword evidence="4 7" id="KW-0812">Transmembrane</keyword>
<evidence type="ECO:0000313" key="8">
    <source>
        <dbReference type="EMBL" id="APX23353.1"/>
    </source>
</evidence>
<keyword evidence="2 7" id="KW-1003">Cell membrane</keyword>
<dbReference type="AlphaFoldDB" id="A0A1U7D5F8"/>
<dbReference type="RefSeq" id="WP_076623430.1">
    <property type="nucleotide sequence ID" value="NZ_BMEW01000013.1"/>
</dbReference>
<dbReference type="STRING" id="1229727.Ga0080559_TMP2557"/>
<evidence type="ECO:0000313" key="9">
    <source>
        <dbReference type="Proteomes" id="UP000186559"/>
    </source>
</evidence>
<comment type="pathway">
    <text evidence="7">Protein modification; lipoprotein biosynthesis (diacylglyceryl transfer).</text>
</comment>
<dbReference type="EMBL" id="CP014796">
    <property type="protein sequence ID" value="APX23353.1"/>
    <property type="molecule type" value="Genomic_DNA"/>
</dbReference>
<name>A0A1U7D5F8_9RHOB</name>
<dbReference type="HAMAP" id="MF_01147">
    <property type="entry name" value="Lgt"/>
    <property type="match status" value="1"/>
</dbReference>
<keyword evidence="6 7" id="KW-0472">Membrane</keyword>
<accession>A0A1U7D5F8</accession>
<feature type="transmembrane region" description="Helical" evidence="7">
    <location>
        <begin position="109"/>
        <end position="127"/>
    </location>
</feature>
<evidence type="ECO:0000256" key="1">
    <source>
        <dbReference type="ARBA" id="ARBA00007150"/>
    </source>
</evidence>
<feature type="transmembrane region" description="Helical" evidence="7">
    <location>
        <begin position="28"/>
        <end position="48"/>
    </location>
</feature>
<feature type="transmembrane region" description="Helical" evidence="7">
    <location>
        <begin position="69"/>
        <end position="89"/>
    </location>
</feature>
<dbReference type="PANTHER" id="PTHR30589:SF0">
    <property type="entry name" value="PHOSPHATIDYLGLYCEROL--PROLIPOPROTEIN DIACYLGLYCERYL TRANSFERASE"/>
    <property type="match status" value="1"/>
</dbReference>
<keyword evidence="8" id="KW-0449">Lipoprotein</keyword>
<dbReference type="UniPathway" id="UPA00664"/>
<evidence type="ECO:0000256" key="2">
    <source>
        <dbReference type="ARBA" id="ARBA00022475"/>
    </source>
</evidence>
<evidence type="ECO:0000256" key="5">
    <source>
        <dbReference type="ARBA" id="ARBA00022989"/>
    </source>
</evidence>
<keyword evidence="3 7" id="KW-0808">Transferase</keyword>
<proteinExistence type="inferred from homology"/>
<dbReference type="KEGG" id="tpro:Ga0080559_TMP2557"/>
<gene>
    <name evidence="7" type="primary">lgt</name>
    <name evidence="8" type="ORF">Ga0080559_TMP2557</name>
</gene>
<protein>
    <recommendedName>
        <fullName evidence="7">Phosphatidylglycerol--prolipoprotein diacylglyceryl transferase</fullName>
        <ecNumber evidence="7">2.5.1.145</ecNumber>
    </recommendedName>
</protein>
<comment type="catalytic activity">
    <reaction evidence="7">
        <text>L-cysteinyl-[prolipoprotein] + a 1,2-diacyl-sn-glycero-3-phospho-(1'-sn-glycerol) = an S-1,2-diacyl-sn-glyceryl-L-cysteinyl-[prolipoprotein] + sn-glycerol 1-phosphate + H(+)</text>
        <dbReference type="Rhea" id="RHEA:56712"/>
        <dbReference type="Rhea" id="RHEA-COMP:14679"/>
        <dbReference type="Rhea" id="RHEA-COMP:14680"/>
        <dbReference type="ChEBI" id="CHEBI:15378"/>
        <dbReference type="ChEBI" id="CHEBI:29950"/>
        <dbReference type="ChEBI" id="CHEBI:57685"/>
        <dbReference type="ChEBI" id="CHEBI:64716"/>
        <dbReference type="ChEBI" id="CHEBI:140658"/>
        <dbReference type="EC" id="2.5.1.145"/>
    </reaction>
</comment>
<reference evidence="8 9" key="1">
    <citation type="submission" date="2016-03" db="EMBL/GenBank/DDBJ databases">
        <title>Deep-sea bacteria in the southern Pacific.</title>
        <authorList>
            <person name="Tang K."/>
        </authorList>
    </citation>
    <scope>NUCLEOTIDE SEQUENCE [LARGE SCALE GENOMIC DNA]</scope>
    <source>
        <strain evidence="8 9">JLT2016</strain>
    </source>
</reference>
<keyword evidence="5 7" id="KW-1133">Transmembrane helix</keyword>
<dbReference type="NCBIfam" id="TIGR00544">
    <property type="entry name" value="lgt"/>
    <property type="match status" value="1"/>
</dbReference>
<dbReference type="InterPro" id="IPR001640">
    <property type="entry name" value="Lgt"/>
</dbReference>
<dbReference type="GO" id="GO:0005886">
    <property type="term" value="C:plasma membrane"/>
    <property type="evidence" value="ECO:0007669"/>
    <property type="project" value="UniProtKB-SubCell"/>
</dbReference>
<evidence type="ECO:0000256" key="7">
    <source>
        <dbReference type="HAMAP-Rule" id="MF_01147"/>
    </source>
</evidence>
<sequence length="295" mass="31924">MIAAIPFPPLSPELFSISIGSFEFALRWYALAYIVGILLGWQLATAAVRRARLWLDEQPPMTPEQVEQLMTWVILGIILGGRLGFVLFYQPVYYLANPAEIPMIWHGGMSFHGGLLGVIVAVLAFCVKNRIPLMPAGDMIALAVPPGLLLGRLANFVNAELWGRPTDLPWGVIFPGEAAQACGQAAGELCARHPSQLYEAGLEGLLLGGLLIWLAFARGALKRPGMVAGTFFAGYGLARFLVEFVRQPDAQFVSPGNPLGLAWHVGGYGLTMGQMLSLPMILIGVGLLVYARRRA</sequence>
<dbReference type="Proteomes" id="UP000186559">
    <property type="component" value="Chromosome"/>
</dbReference>
<organism evidence="8 9">
    <name type="scientific">Salipiger profundus</name>
    <dbReference type="NCBI Taxonomy" id="1229727"/>
    <lineage>
        <taxon>Bacteria</taxon>
        <taxon>Pseudomonadati</taxon>
        <taxon>Pseudomonadota</taxon>
        <taxon>Alphaproteobacteria</taxon>
        <taxon>Rhodobacterales</taxon>
        <taxon>Roseobacteraceae</taxon>
        <taxon>Salipiger</taxon>
    </lineage>
</organism>
<keyword evidence="9" id="KW-1185">Reference proteome</keyword>
<dbReference type="OrthoDB" id="871140at2"/>
<dbReference type="GO" id="GO:0008961">
    <property type="term" value="F:phosphatidylglycerol-prolipoprotein diacylglyceryl transferase activity"/>
    <property type="evidence" value="ECO:0007669"/>
    <property type="project" value="UniProtKB-UniRule"/>
</dbReference>
<dbReference type="PANTHER" id="PTHR30589">
    <property type="entry name" value="PROLIPOPROTEIN DIACYLGLYCERYL TRANSFERASE"/>
    <property type="match status" value="1"/>
</dbReference>
<feature type="transmembrane region" description="Helical" evidence="7">
    <location>
        <begin position="262"/>
        <end position="290"/>
    </location>
</feature>
<dbReference type="GO" id="GO:0042158">
    <property type="term" value="P:lipoprotein biosynthetic process"/>
    <property type="evidence" value="ECO:0007669"/>
    <property type="project" value="UniProtKB-UniRule"/>
</dbReference>
<dbReference type="Pfam" id="PF01790">
    <property type="entry name" value="LGT"/>
    <property type="match status" value="1"/>
</dbReference>
<evidence type="ECO:0000256" key="3">
    <source>
        <dbReference type="ARBA" id="ARBA00022679"/>
    </source>
</evidence>
<feature type="transmembrane region" description="Helical" evidence="7">
    <location>
        <begin position="197"/>
        <end position="217"/>
    </location>
</feature>